<dbReference type="AlphaFoldDB" id="A0A644ZAK6"/>
<reference evidence="1" key="1">
    <citation type="submission" date="2019-08" db="EMBL/GenBank/DDBJ databases">
        <authorList>
            <person name="Kucharzyk K."/>
            <person name="Murdoch R.W."/>
            <person name="Higgins S."/>
            <person name="Loffler F."/>
        </authorList>
    </citation>
    <scope>NUCLEOTIDE SEQUENCE</scope>
</reference>
<protein>
    <submittedName>
        <fullName evidence="1">Uncharacterized protein</fullName>
    </submittedName>
</protein>
<organism evidence="1">
    <name type="scientific">bioreactor metagenome</name>
    <dbReference type="NCBI Taxonomy" id="1076179"/>
    <lineage>
        <taxon>unclassified sequences</taxon>
        <taxon>metagenomes</taxon>
        <taxon>ecological metagenomes</taxon>
    </lineage>
</organism>
<name>A0A644ZAK6_9ZZZZ</name>
<evidence type="ECO:0000313" key="1">
    <source>
        <dbReference type="EMBL" id="MPM37729.1"/>
    </source>
</evidence>
<accession>A0A644ZAK6</accession>
<gene>
    <name evidence="1" type="ORF">SDC9_84348</name>
</gene>
<sequence>MFGPDGRIRLLGGDRTAVATVLAGTVDPLAAIDTAVYAGPVVDAGRVALLPYVHEQTVSITMHRYGHPIPPDRAVRPA</sequence>
<comment type="caution">
    <text evidence="1">The sequence shown here is derived from an EMBL/GenBank/DDBJ whole genome shotgun (WGS) entry which is preliminary data.</text>
</comment>
<proteinExistence type="predicted"/>
<dbReference type="EMBL" id="VSSQ01008046">
    <property type="protein sequence ID" value="MPM37729.1"/>
    <property type="molecule type" value="Genomic_DNA"/>
</dbReference>